<dbReference type="InterPro" id="IPR018392">
    <property type="entry name" value="LysM"/>
</dbReference>
<feature type="domain" description="LysM" evidence="3">
    <location>
        <begin position="29"/>
        <end position="72"/>
    </location>
</feature>
<evidence type="ECO:0000313" key="4">
    <source>
        <dbReference type="EMBL" id="SEQ02271.1"/>
    </source>
</evidence>
<keyword evidence="2" id="KW-0732">Signal</keyword>
<dbReference type="SUPFAM" id="SSF54106">
    <property type="entry name" value="LysM domain"/>
    <property type="match status" value="2"/>
</dbReference>
<dbReference type="GO" id="GO:0008932">
    <property type="term" value="F:lytic endotransglycosylase activity"/>
    <property type="evidence" value="ECO:0007669"/>
    <property type="project" value="TreeGrafter"/>
</dbReference>
<feature type="domain" description="LysM" evidence="3">
    <location>
        <begin position="117"/>
        <end position="160"/>
    </location>
</feature>
<feature type="compositionally biased region" description="Polar residues" evidence="1">
    <location>
        <begin position="106"/>
        <end position="118"/>
    </location>
</feature>
<keyword evidence="5" id="KW-1185">Reference proteome</keyword>
<feature type="non-terminal residue" evidence="4">
    <location>
        <position position="202"/>
    </location>
</feature>
<dbReference type="STRING" id="89093.SAMN04488558_10477"/>
<evidence type="ECO:0000256" key="1">
    <source>
        <dbReference type="SAM" id="MobiDB-lite"/>
    </source>
</evidence>
<organism evidence="4 5">
    <name type="scientific">Ignavigranum ruoffiae</name>
    <dbReference type="NCBI Taxonomy" id="89093"/>
    <lineage>
        <taxon>Bacteria</taxon>
        <taxon>Bacillati</taxon>
        <taxon>Bacillota</taxon>
        <taxon>Bacilli</taxon>
        <taxon>Lactobacillales</taxon>
        <taxon>Aerococcaceae</taxon>
        <taxon>Ignavigranum</taxon>
    </lineage>
</organism>
<dbReference type="PANTHER" id="PTHR33734">
    <property type="entry name" value="LYSM DOMAIN-CONTAINING GPI-ANCHORED PROTEIN 2"/>
    <property type="match status" value="1"/>
</dbReference>
<dbReference type="CDD" id="cd00118">
    <property type="entry name" value="LysM"/>
    <property type="match status" value="3"/>
</dbReference>
<feature type="compositionally biased region" description="Acidic residues" evidence="1">
    <location>
        <begin position="83"/>
        <end position="97"/>
    </location>
</feature>
<dbReference type="EMBL" id="FOEN01000004">
    <property type="protein sequence ID" value="SEQ02271.1"/>
    <property type="molecule type" value="Genomic_DNA"/>
</dbReference>
<evidence type="ECO:0000259" key="3">
    <source>
        <dbReference type="PROSITE" id="PS51782"/>
    </source>
</evidence>
<feature type="signal peptide" evidence="2">
    <location>
        <begin position="1"/>
        <end position="21"/>
    </location>
</feature>
<accession>A0A1H9CMH1</accession>
<evidence type="ECO:0000313" key="5">
    <source>
        <dbReference type="Proteomes" id="UP000198833"/>
    </source>
</evidence>
<feature type="chain" id="PRO_5039492680" evidence="2">
    <location>
        <begin position="22"/>
        <end position="202"/>
    </location>
</feature>
<feature type="region of interest" description="Disordered" evidence="1">
    <location>
        <begin position="76"/>
        <end position="118"/>
    </location>
</feature>
<sequence>MTPSYKQMILPLIATASLSLAQTVAAEETYHTVQAGETLYSISKRYDISVENLKNWNQLQSNNLNVNQVLLVAQDTEQVDSSTDQEENLTTTEEESPSLEISSENTPESVSNPNSQNTYTVKAGESVYIIAYKFNITADQLKAANGLKSDLIHPNQVLIIPSANHEKPAEPKPTPQPDKNTYTVKAGESLYIIANKFGVTVK</sequence>
<dbReference type="PROSITE" id="PS51782">
    <property type="entry name" value="LYSM"/>
    <property type="match status" value="3"/>
</dbReference>
<protein>
    <submittedName>
        <fullName evidence="4">LysM domain-containing protein</fullName>
    </submittedName>
</protein>
<dbReference type="PANTHER" id="PTHR33734:SF22">
    <property type="entry name" value="MEMBRANE-BOUND LYTIC MUREIN TRANSGLYCOSYLASE D"/>
    <property type="match status" value="1"/>
</dbReference>
<dbReference type="AlphaFoldDB" id="A0A1H9CMH1"/>
<evidence type="ECO:0000256" key="2">
    <source>
        <dbReference type="SAM" id="SignalP"/>
    </source>
</evidence>
<dbReference type="Gene3D" id="3.10.350.10">
    <property type="entry name" value="LysM domain"/>
    <property type="match status" value="3"/>
</dbReference>
<dbReference type="InterPro" id="IPR036779">
    <property type="entry name" value="LysM_dom_sf"/>
</dbReference>
<feature type="domain" description="LysM" evidence="3">
    <location>
        <begin position="180"/>
        <end position="202"/>
    </location>
</feature>
<dbReference type="Proteomes" id="UP000198833">
    <property type="component" value="Unassembled WGS sequence"/>
</dbReference>
<reference evidence="4 5" key="1">
    <citation type="submission" date="2016-10" db="EMBL/GenBank/DDBJ databases">
        <authorList>
            <person name="de Groot N.N."/>
        </authorList>
    </citation>
    <scope>NUCLEOTIDE SEQUENCE [LARGE SCALE GENOMIC DNA]</scope>
    <source>
        <strain evidence="4 5">DSM 15695</strain>
    </source>
</reference>
<dbReference type="OrthoDB" id="2145421at2"/>
<proteinExistence type="predicted"/>
<dbReference type="Pfam" id="PF01476">
    <property type="entry name" value="LysM"/>
    <property type="match status" value="3"/>
</dbReference>
<dbReference type="RefSeq" id="WP_159428851.1">
    <property type="nucleotide sequence ID" value="NZ_FOEN01000004.1"/>
</dbReference>
<name>A0A1H9CMH1_9LACT</name>
<dbReference type="SMART" id="SM00257">
    <property type="entry name" value="LysM"/>
    <property type="match status" value="2"/>
</dbReference>
<gene>
    <name evidence="4" type="ORF">SAMN04488558_10477</name>
</gene>